<reference evidence="1" key="1">
    <citation type="submission" date="2018-05" db="EMBL/GenBank/DDBJ databases">
        <authorList>
            <person name="Lanie J.A."/>
            <person name="Ng W.-L."/>
            <person name="Kazmierczak K.M."/>
            <person name="Andrzejewski T.M."/>
            <person name="Davidsen T.M."/>
            <person name="Wayne K.J."/>
            <person name="Tettelin H."/>
            <person name="Glass J.I."/>
            <person name="Rusch D."/>
            <person name="Podicherti R."/>
            <person name="Tsui H.-C.T."/>
            <person name="Winkler M.E."/>
        </authorList>
    </citation>
    <scope>NUCLEOTIDE SEQUENCE</scope>
</reference>
<protein>
    <submittedName>
        <fullName evidence="1">Uncharacterized protein</fullName>
    </submittedName>
</protein>
<dbReference type="EMBL" id="UINC01012809">
    <property type="protein sequence ID" value="SVA55715.1"/>
    <property type="molecule type" value="Genomic_DNA"/>
</dbReference>
<name>A0A381WT82_9ZZZZ</name>
<gene>
    <name evidence="1" type="ORF">METZ01_LOCUS108569</name>
</gene>
<dbReference type="AlphaFoldDB" id="A0A381WT82"/>
<sequence length="49" mass="5777">YLDRGKDEDTYLPKFHYDFLFIPLEEVAGKFLFVQSQVAPPSGRRRSQN</sequence>
<proteinExistence type="predicted"/>
<organism evidence="1">
    <name type="scientific">marine metagenome</name>
    <dbReference type="NCBI Taxonomy" id="408172"/>
    <lineage>
        <taxon>unclassified sequences</taxon>
        <taxon>metagenomes</taxon>
        <taxon>ecological metagenomes</taxon>
    </lineage>
</organism>
<accession>A0A381WT82</accession>
<feature type="non-terminal residue" evidence="1">
    <location>
        <position position="1"/>
    </location>
</feature>
<evidence type="ECO:0000313" key="1">
    <source>
        <dbReference type="EMBL" id="SVA55715.1"/>
    </source>
</evidence>